<dbReference type="PROSITE" id="PS50011">
    <property type="entry name" value="PROTEIN_KINASE_DOM"/>
    <property type="match status" value="1"/>
</dbReference>
<dbReference type="Pfam" id="PF00069">
    <property type="entry name" value="Pkinase"/>
    <property type="match status" value="1"/>
</dbReference>
<dbReference type="Proteomes" id="UP000580250">
    <property type="component" value="Unassembled WGS sequence"/>
</dbReference>
<gene>
    <name evidence="2" type="ORF">MENT_LOCUS11503</name>
</gene>
<reference evidence="2 3" key="1">
    <citation type="submission" date="2020-08" db="EMBL/GenBank/DDBJ databases">
        <authorList>
            <person name="Koutsovoulos G."/>
            <person name="Danchin GJ E."/>
        </authorList>
    </citation>
    <scope>NUCLEOTIDE SEQUENCE [LARGE SCALE GENOMIC DNA]</scope>
</reference>
<dbReference type="SUPFAM" id="SSF56112">
    <property type="entry name" value="Protein kinase-like (PK-like)"/>
    <property type="match status" value="1"/>
</dbReference>
<dbReference type="InterPro" id="IPR011009">
    <property type="entry name" value="Kinase-like_dom_sf"/>
</dbReference>
<evidence type="ECO:0000313" key="2">
    <source>
        <dbReference type="EMBL" id="CAD2154469.1"/>
    </source>
</evidence>
<evidence type="ECO:0000313" key="3">
    <source>
        <dbReference type="Proteomes" id="UP000580250"/>
    </source>
</evidence>
<protein>
    <recommendedName>
        <fullName evidence="1">Protein kinase domain-containing protein</fullName>
    </recommendedName>
</protein>
<organism evidence="2 3">
    <name type="scientific">Meloidogyne enterolobii</name>
    <name type="common">Root-knot nematode worm</name>
    <name type="synonym">Meloidogyne mayaguensis</name>
    <dbReference type="NCBI Taxonomy" id="390850"/>
    <lineage>
        <taxon>Eukaryota</taxon>
        <taxon>Metazoa</taxon>
        <taxon>Ecdysozoa</taxon>
        <taxon>Nematoda</taxon>
        <taxon>Chromadorea</taxon>
        <taxon>Rhabditida</taxon>
        <taxon>Tylenchina</taxon>
        <taxon>Tylenchomorpha</taxon>
        <taxon>Tylenchoidea</taxon>
        <taxon>Meloidogynidae</taxon>
        <taxon>Meloidogyninae</taxon>
        <taxon>Meloidogyne</taxon>
    </lineage>
</organism>
<dbReference type="EMBL" id="CAJEWN010000056">
    <property type="protein sequence ID" value="CAD2154469.1"/>
    <property type="molecule type" value="Genomic_DNA"/>
</dbReference>
<dbReference type="InterPro" id="IPR000719">
    <property type="entry name" value="Prot_kinase_dom"/>
</dbReference>
<dbReference type="OrthoDB" id="1250460at2759"/>
<dbReference type="Gene3D" id="1.10.510.10">
    <property type="entry name" value="Transferase(Phosphotransferase) domain 1"/>
    <property type="match status" value="1"/>
</dbReference>
<comment type="caution">
    <text evidence="2">The sequence shown here is derived from an EMBL/GenBank/DDBJ whole genome shotgun (WGS) entry which is preliminary data.</text>
</comment>
<feature type="domain" description="Protein kinase" evidence="1">
    <location>
        <begin position="1"/>
        <end position="181"/>
    </location>
</feature>
<evidence type="ECO:0000259" key="1">
    <source>
        <dbReference type="PROSITE" id="PS50011"/>
    </source>
</evidence>
<dbReference type="AlphaFoldDB" id="A0A6V7UG36"/>
<dbReference type="GO" id="GO:0004672">
    <property type="term" value="F:protein kinase activity"/>
    <property type="evidence" value="ECO:0007669"/>
    <property type="project" value="InterPro"/>
</dbReference>
<proteinExistence type="predicted"/>
<accession>A0A6V7UG36</accession>
<sequence>MGDIKLLLVIRAGLLGQRIDNSYSNEANIKLVIIRVFYSGAIQNIEYSANEENKHDFKYVIITELGGNNFLKYIGGKIREGKLSESELMNELVKPATCLIQFHRVGIHMDFKPQNLVFDAKMNLKAIDFGGSILLPKRKSRSNGIPVLRKTTSLYFMPPEINTSLKNELKDNYDSKVRNIY</sequence>
<name>A0A6V7UG36_MELEN</name>
<dbReference type="GO" id="GO:0005524">
    <property type="term" value="F:ATP binding"/>
    <property type="evidence" value="ECO:0007669"/>
    <property type="project" value="InterPro"/>
</dbReference>